<evidence type="ECO:0000313" key="3">
    <source>
        <dbReference type="Proteomes" id="UP000011115"/>
    </source>
</evidence>
<feature type="compositionally biased region" description="Polar residues" evidence="1">
    <location>
        <begin position="44"/>
        <end position="60"/>
    </location>
</feature>
<dbReference type="EnsemblPlants" id="PGSC0003DMT400042898">
    <property type="protein sequence ID" value="PGSC0003DMT400042898"/>
    <property type="gene ID" value="PGSC0003DMG402016632"/>
</dbReference>
<reference evidence="3" key="1">
    <citation type="journal article" date="2011" name="Nature">
        <title>Genome sequence and analysis of the tuber crop potato.</title>
        <authorList>
            <consortium name="The Potato Genome Sequencing Consortium"/>
        </authorList>
    </citation>
    <scope>NUCLEOTIDE SEQUENCE [LARGE SCALE GENOMIC DNA]</scope>
    <source>
        <strain evidence="3">cv. DM1-3 516 R44</strain>
    </source>
</reference>
<dbReference type="Gramene" id="PGSC0003DMT400042898">
    <property type="protein sequence ID" value="PGSC0003DMT400042898"/>
    <property type="gene ID" value="PGSC0003DMG402016632"/>
</dbReference>
<reference evidence="2" key="2">
    <citation type="submission" date="2015-06" db="UniProtKB">
        <authorList>
            <consortium name="EnsemblPlants"/>
        </authorList>
    </citation>
    <scope>IDENTIFICATION</scope>
    <source>
        <strain evidence="2">DM1-3 516 R44</strain>
    </source>
</reference>
<dbReference type="InParanoid" id="M1BDR7"/>
<protein>
    <submittedName>
        <fullName evidence="2">Uncharacterized protein</fullName>
    </submittedName>
</protein>
<organism evidence="2 3">
    <name type="scientific">Solanum tuberosum</name>
    <name type="common">Potato</name>
    <dbReference type="NCBI Taxonomy" id="4113"/>
    <lineage>
        <taxon>Eukaryota</taxon>
        <taxon>Viridiplantae</taxon>
        <taxon>Streptophyta</taxon>
        <taxon>Embryophyta</taxon>
        <taxon>Tracheophyta</taxon>
        <taxon>Spermatophyta</taxon>
        <taxon>Magnoliopsida</taxon>
        <taxon>eudicotyledons</taxon>
        <taxon>Gunneridae</taxon>
        <taxon>Pentapetalae</taxon>
        <taxon>asterids</taxon>
        <taxon>lamiids</taxon>
        <taxon>Solanales</taxon>
        <taxon>Solanaceae</taxon>
        <taxon>Solanoideae</taxon>
        <taxon>Solaneae</taxon>
        <taxon>Solanum</taxon>
    </lineage>
</organism>
<sequence length="60" mass="6759">MARKLCLKFTDATTQSNAIATSTMFGHMNMSSNSQKCTDKKTRLQQQHTQYNSTNEVSRG</sequence>
<dbReference type="Proteomes" id="UP000011115">
    <property type="component" value="Unassembled WGS sequence"/>
</dbReference>
<evidence type="ECO:0000256" key="1">
    <source>
        <dbReference type="SAM" id="MobiDB-lite"/>
    </source>
</evidence>
<dbReference type="PaxDb" id="4113-PGSC0003DMT400042898"/>
<dbReference type="HOGENOM" id="CLU_2946249_0_0_1"/>
<proteinExistence type="predicted"/>
<evidence type="ECO:0000313" key="2">
    <source>
        <dbReference type="EnsemblPlants" id="PGSC0003DMT400042898"/>
    </source>
</evidence>
<name>M1BDR7_SOLTU</name>
<dbReference type="AlphaFoldDB" id="M1BDR7"/>
<accession>M1BDR7</accession>
<keyword evidence="3" id="KW-1185">Reference proteome</keyword>
<feature type="region of interest" description="Disordered" evidence="1">
    <location>
        <begin position="31"/>
        <end position="60"/>
    </location>
</feature>